<protein>
    <recommendedName>
        <fullName evidence="5">Inner membrane-spanning protein YciB</fullName>
    </recommendedName>
</protein>
<evidence type="ECO:0000256" key="2">
    <source>
        <dbReference type="ARBA" id="ARBA00022692"/>
    </source>
</evidence>
<sequence>MSSQKKINPFLKLVLEMGPLALFFLANSKPALFAGLFGPLLPAGLPPEKLAMLTSTGVLMVSVVIALIASWVLTRQWPVMPLVTAVAVLFFGGLTFFFQDKTFIQLKPTIVNGLFGSALLIALAFNKLLLPAALDSVLHLDEQGWRKLTFRWGLFFFVLAGLNEAVRLTQTWDFWAGFKSFGIMPLTLVFALAQTPLIMKHEIKADEEKEHF</sequence>
<comment type="function">
    <text evidence="5">Plays a role in cell envelope biogenesis, maintenance of cell envelope integrity and membrane homeostasis.</text>
</comment>
<feature type="transmembrane region" description="Helical" evidence="5">
    <location>
        <begin position="20"/>
        <end position="38"/>
    </location>
</feature>
<dbReference type="PANTHER" id="PTHR36917:SF1">
    <property type="entry name" value="INNER MEMBRANE-SPANNING PROTEIN YCIB"/>
    <property type="match status" value="1"/>
</dbReference>
<keyword evidence="7" id="KW-1185">Reference proteome</keyword>
<keyword evidence="3 5" id="KW-1133">Transmembrane helix</keyword>
<dbReference type="PANTHER" id="PTHR36917">
    <property type="entry name" value="INTRACELLULAR SEPTATION PROTEIN A-RELATED"/>
    <property type="match status" value="1"/>
</dbReference>
<dbReference type="AlphaFoldDB" id="A0A2S6NFT6"/>
<feature type="transmembrane region" description="Helical" evidence="5">
    <location>
        <begin position="181"/>
        <end position="199"/>
    </location>
</feature>
<comment type="subcellular location">
    <subcellularLocation>
        <location evidence="5">Cell inner membrane</location>
        <topology evidence="5">Multi-pass membrane protein</topology>
    </subcellularLocation>
</comment>
<evidence type="ECO:0000256" key="1">
    <source>
        <dbReference type="ARBA" id="ARBA00022475"/>
    </source>
</evidence>
<evidence type="ECO:0000256" key="5">
    <source>
        <dbReference type="HAMAP-Rule" id="MF_00189"/>
    </source>
</evidence>
<dbReference type="NCBIfam" id="NF001323">
    <property type="entry name" value="PRK00259.1-1"/>
    <property type="match status" value="1"/>
</dbReference>
<dbReference type="EMBL" id="NHSJ01000019">
    <property type="protein sequence ID" value="PPQ33457.1"/>
    <property type="molecule type" value="Genomic_DNA"/>
</dbReference>
<comment type="caution">
    <text evidence="6">The sequence shown here is derived from an EMBL/GenBank/DDBJ whole genome shotgun (WGS) entry which is preliminary data.</text>
</comment>
<keyword evidence="5" id="KW-0997">Cell inner membrane</keyword>
<reference evidence="6 7" key="1">
    <citation type="journal article" date="2018" name="Arch. Microbiol.">
        <title>New insights into the metabolic potential of the phototrophic purple bacterium Rhodopila globiformis DSM 161(T) from its draft genome sequence and evidence for a vanadium-dependent nitrogenase.</title>
        <authorList>
            <person name="Imhoff J.F."/>
            <person name="Rahn T."/>
            <person name="Kunzel S."/>
            <person name="Neulinger S.C."/>
        </authorList>
    </citation>
    <scope>NUCLEOTIDE SEQUENCE [LARGE SCALE GENOMIC DNA]</scope>
    <source>
        <strain evidence="6 7">DSM 16996</strain>
    </source>
</reference>
<dbReference type="Proteomes" id="UP000239089">
    <property type="component" value="Unassembled WGS sequence"/>
</dbReference>
<dbReference type="GO" id="GO:0005886">
    <property type="term" value="C:plasma membrane"/>
    <property type="evidence" value="ECO:0007669"/>
    <property type="project" value="UniProtKB-SubCell"/>
</dbReference>
<comment type="similarity">
    <text evidence="5">Belongs to the YciB family.</text>
</comment>
<accession>A0A2S6NFT6</accession>
<name>A0A2S6NFT6_9HYPH</name>
<organism evidence="6 7">
    <name type="scientific">Rhodoblastus sphagnicola</name>
    <dbReference type="NCBI Taxonomy" id="333368"/>
    <lineage>
        <taxon>Bacteria</taxon>
        <taxon>Pseudomonadati</taxon>
        <taxon>Pseudomonadota</taxon>
        <taxon>Alphaproteobacteria</taxon>
        <taxon>Hyphomicrobiales</taxon>
        <taxon>Rhodoblastaceae</taxon>
        <taxon>Rhodoblastus</taxon>
    </lineage>
</organism>
<feature type="transmembrane region" description="Helical" evidence="5">
    <location>
        <begin position="150"/>
        <end position="169"/>
    </location>
</feature>
<dbReference type="HAMAP" id="MF_00189">
    <property type="entry name" value="YciB"/>
    <property type="match status" value="1"/>
</dbReference>
<evidence type="ECO:0000313" key="6">
    <source>
        <dbReference type="EMBL" id="PPQ33457.1"/>
    </source>
</evidence>
<dbReference type="InterPro" id="IPR006008">
    <property type="entry name" value="YciB"/>
</dbReference>
<feature type="transmembrane region" description="Helical" evidence="5">
    <location>
        <begin position="50"/>
        <end position="73"/>
    </location>
</feature>
<keyword evidence="2 5" id="KW-0812">Transmembrane</keyword>
<feature type="transmembrane region" description="Helical" evidence="5">
    <location>
        <begin position="79"/>
        <end position="98"/>
    </location>
</feature>
<gene>
    <name evidence="5" type="primary">yciB</name>
    <name evidence="6" type="ORF">CCR94_01705</name>
</gene>
<proteinExistence type="inferred from homology"/>
<dbReference type="RefSeq" id="WP_104506157.1">
    <property type="nucleotide sequence ID" value="NZ_JACIGC010000003.1"/>
</dbReference>
<keyword evidence="1 5" id="KW-1003">Cell membrane</keyword>
<evidence type="ECO:0000313" key="7">
    <source>
        <dbReference type="Proteomes" id="UP000239089"/>
    </source>
</evidence>
<dbReference type="Pfam" id="PF04279">
    <property type="entry name" value="IspA"/>
    <property type="match status" value="1"/>
</dbReference>
<evidence type="ECO:0000256" key="3">
    <source>
        <dbReference type="ARBA" id="ARBA00022989"/>
    </source>
</evidence>
<keyword evidence="4 5" id="KW-0472">Membrane</keyword>
<evidence type="ECO:0000256" key="4">
    <source>
        <dbReference type="ARBA" id="ARBA00023136"/>
    </source>
</evidence>
<feature type="transmembrane region" description="Helical" evidence="5">
    <location>
        <begin position="110"/>
        <end position="130"/>
    </location>
</feature>
<dbReference type="OrthoDB" id="9788219at2"/>